<dbReference type="EMBL" id="WJPO01000007">
    <property type="protein sequence ID" value="MRH20605.1"/>
    <property type="molecule type" value="Genomic_DNA"/>
</dbReference>
<evidence type="ECO:0000313" key="8">
    <source>
        <dbReference type="Proteomes" id="UP000466730"/>
    </source>
</evidence>
<protein>
    <submittedName>
        <fullName evidence="7">Lauroyl acyltransferase</fullName>
    </submittedName>
</protein>
<comment type="caution">
    <text evidence="7">The sequence shown here is derived from an EMBL/GenBank/DDBJ whole genome shotgun (WGS) entry which is preliminary data.</text>
</comment>
<keyword evidence="5" id="KW-0472">Membrane</keyword>
<dbReference type="AlphaFoldDB" id="A0A844BGQ9"/>
<evidence type="ECO:0000256" key="1">
    <source>
        <dbReference type="ARBA" id="ARBA00004533"/>
    </source>
</evidence>
<evidence type="ECO:0000256" key="2">
    <source>
        <dbReference type="ARBA" id="ARBA00022475"/>
    </source>
</evidence>
<evidence type="ECO:0000256" key="3">
    <source>
        <dbReference type="ARBA" id="ARBA00022519"/>
    </source>
</evidence>
<dbReference type="Pfam" id="PF03279">
    <property type="entry name" value="Lip_A_acyltrans"/>
    <property type="match status" value="1"/>
</dbReference>
<comment type="subcellular location">
    <subcellularLocation>
        <location evidence="1">Cell inner membrane</location>
    </subcellularLocation>
</comment>
<accession>A0A844BGQ9</accession>
<dbReference type="RefSeq" id="WP_153747918.1">
    <property type="nucleotide sequence ID" value="NZ_BAAADI010000049.1"/>
</dbReference>
<dbReference type="PANTHER" id="PTHR30606">
    <property type="entry name" value="LIPID A BIOSYNTHESIS LAUROYL ACYLTRANSFERASE"/>
    <property type="match status" value="1"/>
</dbReference>
<evidence type="ECO:0000256" key="4">
    <source>
        <dbReference type="ARBA" id="ARBA00022679"/>
    </source>
</evidence>
<keyword evidence="6 7" id="KW-0012">Acyltransferase</keyword>
<keyword evidence="3" id="KW-0997">Cell inner membrane</keyword>
<dbReference type="GO" id="GO:0009247">
    <property type="term" value="P:glycolipid biosynthetic process"/>
    <property type="evidence" value="ECO:0007669"/>
    <property type="project" value="UniProtKB-ARBA"/>
</dbReference>
<dbReference type="InterPro" id="IPR004960">
    <property type="entry name" value="LipA_acyltrans"/>
</dbReference>
<dbReference type="CDD" id="cd07984">
    <property type="entry name" value="LPLAT_LABLAT-like"/>
    <property type="match status" value="1"/>
</dbReference>
<keyword evidence="2" id="KW-1003">Cell membrane</keyword>
<dbReference type="OrthoDB" id="9801955at2"/>
<proteinExistence type="predicted"/>
<name>A0A844BGQ9_9RHOB</name>
<dbReference type="GO" id="GO:0005886">
    <property type="term" value="C:plasma membrane"/>
    <property type="evidence" value="ECO:0007669"/>
    <property type="project" value="UniProtKB-SubCell"/>
</dbReference>
<keyword evidence="4 7" id="KW-0808">Transferase</keyword>
<evidence type="ECO:0000256" key="5">
    <source>
        <dbReference type="ARBA" id="ARBA00023136"/>
    </source>
</evidence>
<evidence type="ECO:0000313" key="7">
    <source>
        <dbReference type="EMBL" id="MRH20605.1"/>
    </source>
</evidence>
<dbReference type="PANTHER" id="PTHR30606:SF10">
    <property type="entry name" value="PHOSPHATIDYLINOSITOL MANNOSIDE ACYLTRANSFERASE"/>
    <property type="match status" value="1"/>
</dbReference>
<dbReference type="GO" id="GO:0016746">
    <property type="term" value="F:acyltransferase activity"/>
    <property type="evidence" value="ECO:0007669"/>
    <property type="project" value="UniProtKB-KW"/>
</dbReference>
<keyword evidence="8" id="KW-1185">Reference proteome</keyword>
<sequence length="298" mass="32969">MAKAAQDAPFSLRERLEDAAVALGLAGLRRLPFRWRVPVAGWLTARVAAPVLGMRRRIRDNLDLVCPGLDAATRARLEIEVPDNMGRSLIELFSPADLLQLAGQTPFEGPGLAALEAARAKGRAVVAVSGHFGNYDVFRAGLILRGFDVGALFRPMNNRLFNARYEAAIRATGEPLFPRGRQGFAAMVRHLKQGGLLALLIDQHMGHGARLRFFGRPAFTALSAAQMALKYDALLVPIYAIRQPDGLSFRVVVEEPVPHSDDVTMTQALNDSLEARVRAHMGQWLWTHRRWKEPRTRA</sequence>
<reference evidence="7 8" key="1">
    <citation type="submission" date="2019-11" db="EMBL/GenBank/DDBJ databases">
        <title>Draft Whole-Genome sequence of the marine photosynthetic bacterium Rhodovulum strictum DSM 11289.</title>
        <authorList>
            <person name="Kyndt J.A."/>
            <person name="Meyer T.E."/>
        </authorList>
    </citation>
    <scope>NUCLEOTIDE SEQUENCE [LARGE SCALE GENOMIC DNA]</scope>
    <source>
        <strain evidence="7 8">DSM 11289</strain>
    </source>
</reference>
<dbReference type="Proteomes" id="UP000466730">
    <property type="component" value="Unassembled WGS sequence"/>
</dbReference>
<organism evidence="7 8">
    <name type="scientific">Rhodovulum strictum</name>
    <dbReference type="NCBI Taxonomy" id="58314"/>
    <lineage>
        <taxon>Bacteria</taxon>
        <taxon>Pseudomonadati</taxon>
        <taxon>Pseudomonadota</taxon>
        <taxon>Alphaproteobacteria</taxon>
        <taxon>Rhodobacterales</taxon>
        <taxon>Paracoccaceae</taxon>
        <taxon>Rhodovulum</taxon>
    </lineage>
</organism>
<gene>
    <name evidence="7" type="ORF">GH815_06340</name>
</gene>
<dbReference type="PIRSF" id="PIRSF026649">
    <property type="entry name" value="MsbB"/>
    <property type="match status" value="1"/>
</dbReference>
<evidence type="ECO:0000256" key="6">
    <source>
        <dbReference type="ARBA" id="ARBA00023315"/>
    </source>
</evidence>